<feature type="compositionally biased region" description="Basic and acidic residues" evidence="2">
    <location>
        <begin position="16"/>
        <end position="26"/>
    </location>
</feature>
<feature type="region of interest" description="Disordered" evidence="2">
    <location>
        <begin position="1"/>
        <end position="26"/>
    </location>
</feature>
<evidence type="ECO:0000313" key="3">
    <source>
        <dbReference type="EMBL" id="KAG6943304.1"/>
    </source>
</evidence>
<evidence type="ECO:0000256" key="2">
    <source>
        <dbReference type="SAM" id="MobiDB-lite"/>
    </source>
</evidence>
<dbReference type="GO" id="GO:0005858">
    <property type="term" value="C:axonemal dynein complex"/>
    <property type="evidence" value="ECO:0007669"/>
    <property type="project" value="TreeGrafter"/>
</dbReference>
<accession>A0A8J5IWX8</accession>
<name>A0A8J5IWX8_9STRA</name>
<comment type="similarity">
    <text evidence="1">Belongs to the dynein heavy chain family.</text>
</comment>
<dbReference type="EMBL" id="JAENGY010002760">
    <property type="protein sequence ID" value="KAG6943304.1"/>
    <property type="molecule type" value="Genomic_DNA"/>
</dbReference>
<dbReference type="GO" id="GO:0007018">
    <property type="term" value="P:microtubule-based movement"/>
    <property type="evidence" value="ECO:0007669"/>
    <property type="project" value="InterPro"/>
</dbReference>
<dbReference type="GO" id="GO:0051959">
    <property type="term" value="F:dynein light intermediate chain binding"/>
    <property type="evidence" value="ECO:0007669"/>
    <property type="project" value="InterPro"/>
</dbReference>
<organism evidence="3 4">
    <name type="scientific">Phytophthora aleatoria</name>
    <dbReference type="NCBI Taxonomy" id="2496075"/>
    <lineage>
        <taxon>Eukaryota</taxon>
        <taxon>Sar</taxon>
        <taxon>Stramenopiles</taxon>
        <taxon>Oomycota</taxon>
        <taxon>Peronosporomycetes</taxon>
        <taxon>Peronosporales</taxon>
        <taxon>Peronosporaceae</taxon>
        <taxon>Phytophthora</taxon>
    </lineage>
</organism>
<evidence type="ECO:0000256" key="1">
    <source>
        <dbReference type="ARBA" id="ARBA00008887"/>
    </source>
</evidence>
<keyword evidence="4" id="KW-1185">Reference proteome</keyword>
<dbReference type="PANTHER" id="PTHR46532:SF4">
    <property type="entry name" value="AAA+ ATPASE DOMAIN-CONTAINING PROTEIN"/>
    <property type="match status" value="1"/>
</dbReference>
<comment type="caution">
    <text evidence="3">The sequence shown here is derived from an EMBL/GenBank/DDBJ whole genome shotgun (WGS) entry which is preliminary data.</text>
</comment>
<dbReference type="PANTHER" id="PTHR46532">
    <property type="entry name" value="MALE FERTILITY FACTOR KL5"/>
    <property type="match status" value="1"/>
</dbReference>
<gene>
    <name evidence="3" type="ORF">JG688_00017668</name>
</gene>
<dbReference type="InterPro" id="IPR026983">
    <property type="entry name" value="DHC"/>
</dbReference>
<proteinExistence type="inferred from homology"/>
<dbReference type="AlphaFoldDB" id="A0A8J5IWX8"/>
<evidence type="ECO:0000313" key="4">
    <source>
        <dbReference type="Proteomes" id="UP000709295"/>
    </source>
</evidence>
<dbReference type="GO" id="GO:0045505">
    <property type="term" value="F:dynein intermediate chain binding"/>
    <property type="evidence" value="ECO:0007669"/>
    <property type="project" value="InterPro"/>
</dbReference>
<dbReference type="Proteomes" id="UP000709295">
    <property type="component" value="Unassembled WGS sequence"/>
</dbReference>
<evidence type="ECO:0008006" key="5">
    <source>
        <dbReference type="Google" id="ProtNLM"/>
    </source>
</evidence>
<sequence>METDRVWANSTTTLTSEREPGAPPDDARLEFIRRHVVRTFPGVKSDALNRKFATDAVASRLFDFLHVPDARLLLFTDHGDESSGVVDVYATPPANLFGDASKSKNMPPVTVLYLLKTVKGPISPTKFHEEIMSGTLEKNALDSLALMLRDVFVPLIGNPRNQQMWPEIVTTSIINNVHGFFSSLQITLGQTKGATCLPLPWDQAVMESAAKSSLQGDAFNSFSSKGHA</sequence>
<reference evidence="3" key="1">
    <citation type="submission" date="2021-01" db="EMBL/GenBank/DDBJ databases">
        <title>Phytophthora aleatoria, a newly-described species from Pinus radiata is distinct from Phytophthora cactorum isolates based on comparative genomics.</title>
        <authorList>
            <person name="Mcdougal R."/>
            <person name="Panda P."/>
            <person name="Williams N."/>
            <person name="Studholme D.J."/>
        </authorList>
    </citation>
    <scope>NUCLEOTIDE SEQUENCE</scope>
    <source>
        <strain evidence="3">NZFS 4037</strain>
    </source>
</reference>
<protein>
    <recommendedName>
        <fullName evidence="5">Dynein heavy chain</fullName>
    </recommendedName>
</protein>